<dbReference type="Pfam" id="PF13843">
    <property type="entry name" value="DDE_Tnp_1_7"/>
    <property type="match status" value="1"/>
</dbReference>
<evidence type="ECO:0000313" key="3">
    <source>
        <dbReference type="EMBL" id="KAK9731689.1"/>
    </source>
</evidence>
<protein>
    <submittedName>
        <fullName evidence="3">DDE Tnp 1-like zinc-ribbon</fullName>
    </submittedName>
</protein>
<dbReference type="Proteomes" id="UP001458880">
    <property type="component" value="Unassembled WGS sequence"/>
</dbReference>
<keyword evidence="4" id="KW-1185">Reference proteome</keyword>
<feature type="domain" description="PiggyBac transposable element-derived protein" evidence="2">
    <location>
        <begin position="7"/>
        <end position="95"/>
    </location>
</feature>
<organism evidence="3 4">
    <name type="scientific">Popillia japonica</name>
    <name type="common">Japanese beetle</name>
    <dbReference type="NCBI Taxonomy" id="7064"/>
    <lineage>
        <taxon>Eukaryota</taxon>
        <taxon>Metazoa</taxon>
        <taxon>Ecdysozoa</taxon>
        <taxon>Arthropoda</taxon>
        <taxon>Hexapoda</taxon>
        <taxon>Insecta</taxon>
        <taxon>Pterygota</taxon>
        <taxon>Neoptera</taxon>
        <taxon>Endopterygota</taxon>
        <taxon>Coleoptera</taxon>
        <taxon>Polyphaga</taxon>
        <taxon>Scarabaeiformia</taxon>
        <taxon>Scarabaeidae</taxon>
        <taxon>Rutelinae</taxon>
        <taxon>Popillia</taxon>
    </lineage>
</organism>
<reference evidence="3 4" key="1">
    <citation type="journal article" date="2024" name="BMC Genomics">
        <title>De novo assembly and annotation of Popillia japonica's genome with initial clues to its potential as an invasive pest.</title>
        <authorList>
            <person name="Cucini C."/>
            <person name="Boschi S."/>
            <person name="Funari R."/>
            <person name="Cardaioli E."/>
            <person name="Iannotti N."/>
            <person name="Marturano G."/>
            <person name="Paoli F."/>
            <person name="Bruttini M."/>
            <person name="Carapelli A."/>
            <person name="Frati F."/>
            <person name="Nardi F."/>
        </authorList>
    </citation>
    <scope>NUCLEOTIDE SEQUENCE [LARGE SCALE GENOMIC DNA]</scope>
    <source>
        <strain evidence="3">DMR45628</strain>
    </source>
</reference>
<dbReference type="EMBL" id="JASPKY010000129">
    <property type="protein sequence ID" value="KAK9731689.1"/>
    <property type="molecule type" value="Genomic_DNA"/>
</dbReference>
<dbReference type="InterPro" id="IPR029526">
    <property type="entry name" value="PGBD"/>
</dbReference>
<evidence type="ECO:0000256" key="1">
    <source>
        <dbReference type="SAM" id="Phobius"/>
    </source>
</evidence>
<keyword evidence="1" id="KW-1133">Transmembrane helix</keyword>
<comment type="caution">
    <text evidence="3">The sequence shown here is derived from an EMBL/GenBank/DDBJ whole genome shotgun (WGS) entry which is preliminary data.</text>
</comment>
<name>A0AAW1LCS3_POPJA</name>
<feature type="transmembrane region" description="Helical" evidence="1">
    <location>
        <begin position="87"/>
        <end position="108"/>
    </location>
</feature>
<gene>
    <name evidence="3" type="ORF">QE152_g13480</name>
</gene>
<dbReference type="AlphaFoldDB" id="A0AAW1LCS3"/>
<keyword evidence="1" id="KW-0472">Membrane</keyword>
<dbReference type="PANTHER" id="PTHR46599:SF3">
    <property type="entry name" value="PIGGYBAC TRANSPOSABLE ELEMENT-DERIVED PROTEIN 4"/>
    <property type="match status" value="1"/>
</dbReference>
<evidence type="ECO:0000259" key="2">
    <source>
        <dbReference type="Pfam" id="PF13843"/>
    </source>
</evidence>
<keyword evidence="1" id="KW-0812">Transmembrane</keyword>
<evidence type="ECO:0000313" key="4">
    <source>
        <dbReference type="Proteomes" id="UP001458880"/>
    </source>
</evidence>
<dbReference type="PANTHER" id="PTHR46599">
    <property type="entry name" value="PIGGYBAC TRANSPOSABLE ELEMENT-DERIVED PROTEIN 4"/>
    <property type="match status" value="1"/>
</dbReference>
<accession>A0AAW1LCS3</accession>
<proteinExistence type="predicted"/>
<sequence length="203" mass="23934">MSDSDSIFSGDITVYKWKDRRVKCVTVVSDMHEFEKKTEVLRTDKTGSRQKVPCPQAIADYNSYMGGVDHFDQLHATYTVTWKSRRWWMRIFFICWMQQLLTVTYYVYKEDMKKKIPNQKPMSQLQFRSSLANALISTYSCRKRSGPQKNENEFDQARHLPIKGTYRRCAGCAKQKRQTRSNIICKKCNVALCKSCFYPFHSK</sequence>